<evidence type="ECO:0000256" key="6">
    <source>
        <dbReference type="ARBA" id="ARBA00035258"/>
    </source>
</evidence>
<evidence type="ECO:0000256" key="9">
    <source>
        <dbReference type="RuleBase" id="RU003660"/>
    </source>
</evidence>
<keyword evidence="5 8" id="KW-0687">Ribonucleoprotein</keyword>
<dbReference type="InterPro" id="IPR047863">
    <property type="entry name" value="Ribosomal_uS8_CS"/>
</dbReference>
<proteinExistence type="inferred from homology"/>
<dbReference type="SUPFAM" id="SSF56047">
    <property type="entry name" value="Ribosomal protein S8"/>
    <property type="match status" value="1"/>
</dbReference>
<dbReference type="AlphaFoldDB" id="A0A0H4T5A2"/>
<dbReference type="GO" id="GO:0019843">
    <property type="term" value="F:rRNA binding"/>
    <property type="evidence" value="ECO:0007669"/>
    <property type="project" value="UniProtKB-UniRule"/>
</dbReference>
<comment type="subunit">
    <text evidence="7 8">Part of the 30S ribosomal subunit. Contacts proteins S5 and S12.</text>
</comment>
<dbReference type="PROSITE" id="PS00053">
    <property type="entry name" value="RIBOSOMAL_S8"/>
    <property type="match status" value="1"/>
</dbReference>
<comment type="similarity">
    <text evidence="1 8 9">Belongs to the universal ribosomal protein uS8 family.</text>
</comment>
<dbReference type="GO" id="GO:1990904">
    <property type="term" value="C:ribonucleoprotein complex"/>
    <property type="evidence" value="ECO:0007669"/>
    <property type="project" value="UniProtKB-KW"/>
</dbReference>
<protein>
    <recommendedName>
        <fullName evidence="6 8">Small ribosomal subunit protein uS8</fullName>
    </recommendedName>
</protein>
<gene>
    <name evidence="8 10" type="primary">rpsH</name>
</gene>
<dbReference type="Pfam" id="PF00410">
    <property type="entry name" value="Ribosomal_S8"/>
    <property type="match status" value="1"/>
</dbReference>
<dbReference type="EMBL" id="KT006984">
    <property type="protein sequence ID" value="AKQ01910.1"/>
    <property type="molecule type" value="Genomic_DNA"/>
</dbReference>
<dbReference type="PANTHER" id="PTHR11758">
    <property type="entry name" value="40S RIBOSOMAL PROTEIN S15A"/>
    <property type="match status" value="1"/>
</dbReference>
<evidence type="ECO:0000313" key="10">
    <source>
        <dbReference type="EMBL" id="AKQ01910.1"/>
    </source>
</evidence>
<comment type="function">
    <text evidence="8">One of the primary rRNA binding proteins, it binds directly to 16S rRNA central domain where it helps coordinate assembly of the platform of the 30S subunit.</text>
</comment>
<reference evidence="10" key="1">
    <citation type="journal article" date="2015" name="ISME J.">
        <title>Aquifer environment selects for microbial species cohorts in sediment and groundwater.</title>
        <authorList>
            <person name="Hug L.A."/>
            <person name="Thomas B.C."/>
            <person name="Brown C.T."/>
            <person name="Frischkorn K.R."/>
            <person name="Williams K.H."/>
            <person name="Tringe S.G."/>
            <person name="Banfield J.F."/>
        </authorList>
    </citation>
    <scope>NUCLEOTIDE SEQUENCE</scope>
</reference>
<keyword evidence="2 8" id="KW-0699">rRNA-binding</keyword>
<evidence type="ECO:0000256" key="3">
    <source>
        <dbReference type="ARBA" id="ARBA00022884"/>
    </source>
</evidence>
<evidence type="ECO:0000256" key="4">
    <source>
        <dbReference type="ARBA" id="ARBA00022980"/>
    </source>
</evidence>
<keyword evidence="4 8" id="KW-0689">Ribosomal protein</keyword>
<sequence>MSMTDPISDMLTRIRNAQAVRKTTVNMPSSKLKAALAQVLKDEGYIDGFAIRQKEGKPEIDISLKYYAGRPVIEKIERVSRPGLRIYRGREDIPRVMNGLGIAIVSTSRGLMTDRKARATGIGGEVLCIVA</sequence>
<evidence type="ECO:0000256" key="5">
    <source>
        <dbReference type="ARBA" id="ARBA00023274"/>
    </source>
</evidence>
<dbReference type="NCBIfam" id="NF001109">
    <property type="entry name" value="PRK00136.1"/>
    <property type="match status" value="1"/>
</dbReference>
<dbReference type="GO" id="GO:0006412">
    <property type="term" value="P:translation"/>
    <property type="evidence" value="ECO:0007669"/>
    <property type="project" value="UniProtKB-UniRule"/>
</dbReference>
<dbReference type="FunFam" id="3.30.1370.30:FF:000002">
    <property type="entry name" value="30S ribosomal protein S8"/>
    <property type="match status" value="1"/>
</dbReference>
<keyword evidence="3 8" id="KW-0694">RNA-binding</keyword>
<dbReference type="InterPro" id="IPR000630">
    <property type="entry name" value="Ribosomal_uS8"/>
</dbReference>
<name>A0A0H4T5A2_9PROT</name>
<dbReference type="GO" id="GO:0005840">
    <property type="term" value="C:ribosome"/>
    <property type="evidence" value="ECO:0007669"/>
    <property type="project" value="UniProtKB-KW"/>
</dbReference>
<organism evidence="10">
    <name type="scientific">uncultured beta proteobacterium Rifle_16ft_4_minimus_3054</name>
    <dbReference type="NCBI Taxonomy" id="1665167"/>
    <lineage>
        <taxon>Bacteria</taxon>
        <taxon>Pseudomonadati</taxon>
        <taxon>Pseudomonadota</taxon>
        <taxon>Betaproteobacteria</taxon>
        <taxon>Nitrosomonadales</taxon>
        <taxon>Nitrosomonadaceae</taxon>
        <taxon>environmental samples</taxon>
    </lineage>
</organism>
<accession>A0A0H4T5A2</accession>
<dbReference type="InterPro" id="IPR035987">
    <property type="entry name" value="Ribosomal_uS8_sf"/>
</dbReference>
<evidence type="ECO:0000256" key="8">
    <source>
        <dbReference type="HAMAP-Rule" id="MF_01302"/>
    </source>
</evidence>
<dbReference type="FunFam" id="3.30.1490.10:FF:000001">
    <property type="entry name" value="30S ribosomal protein S8"/>
    <property type="match status" value="1"/>
</dbReference>
<dbReference type="Gene3D" id="3.30.1490.10">
    <property type="match status" value="1"/>
</dbReference>
<dbReference type="GO" id="GO:0003735">
    <property type="term" value="F:structural constituent of ribosome"/>
    <property type="evidence" value="ECO:0007669"/>
    <property type="project" value="InterPro"/>
</dbReference>
<evidence type="ECO:0000256" key="7">
    <source>
        <dbReference type="ARBA" id="ARBA00046740"/>
    </source>
</evidence>
<dbReference type="HAMAP" id="MF_01302_B">
    <property type="entry name" value="Ribosomal_uS8_B"/>
    <property type="match status" value="1"/>
</dbReference>
<dbReference type="GO" id="GO:0005737">
    <property type="term" value="C:cytoplasm"/>
    <property type="evidence" value="ECO:0007669"/>
    <property type="project" value="UniProtKB-ARBA"/>
</dbReference>
<evidence type="ECO:0000256" key="2">
    <source>
        <dbReference type="ARBA" id="ARBA00022730"/>
    </source>
</evidence>
<evidence type="ECO:0000256" key="1">
    <source>
        <dbReference type="ARBA" id="ARBA00006471"/>
    </source>
</evidence>
<dbReference type="Gene3D" id="3.30.1370.30">
    <property type="match status" value="1"/>
</dbReference>